<dbReference type="GO" id="GO:0071111">
    <property type="term" value="F:cyclic-guanylate-specific phosphodiesterase activity"/>
    <property type="evidence" value="ECO:0007669"/>
    <property type="project" value="UniProtKB-EC"/>
</dbReference>
<dbReference type="SMART" id="SM00471">
    <property type="entry name" value="HDc"/>
    <property type="match status" value="1"/>
</dbReference>
<dbReference type="EC" id="3.1.4.52" evidence="2"/>
<dbReference type="InterPro" id="IPR003607">
    <property type="entry name" value="HD/PDEase_dom"/>
</dbReference>
<dbReference type="SUPFAM" id="SSF109604">
    <property type="entry name" value="HD-domain/PDEase-like"/>
    <property type="match status" value="1"/>
</dbReference>
<dbReference type="PANTHER" id="PTHR43155:SF2">
    <property type="entry name" value="CYCLIC DI-GMP PHOSPHODIESTERASE PA4108"/>
    <property type="match status" value="1"/>
</dbReference>
<comment type="caution">
    <text evidence="2">The sequence shown here is derived from an EMBL/GenBank/DDBJ whole genome shotgun (WGS) entry which is preliminary data.</text>
</comment>
<keyword evidence="3" id="KW-1185">Reference proteome</keyword>
<gene>
    <name evidence="2" type="primary">rpfG_3</name>
    <name evidence="2" type="ORF">CAGA_16460</name>
</gene>
<dbReference type="Proteomes" id="UP000297714">
    <property type="component" value="Unassembled WGS sequence"/>
</dbReference>
<reference evidence="2 3" key="1">
    <citation type="submission" date="2019-04" db="EMBL/GenBank/DDBJ databases">
        <authorList>
            <person name="Poehlein A."/>
            <person name="Bengelsdorf F.R."/>
            <person name="Duerre P."/>
            <person name="Daniel R."/>
        </authorList>
    </citation>
    <scope>NUCLEOTIDE SEQUENCE [LARGE SCALE GENOMIC DNA]</scope>
    <source>
        <strain evidence="2 3">BS-1</strain>
    </source>
</reference>
<sequence length="390" mass="44004">MIYNNNSKHGKNIFKLNVKGMVCDMAFVPINKLKPGMILDRDIYLYNNVTSKVMMLRSGQVLSEAYIERLHEFDILGAYIRTNEERTRIPSLKLRYPIKKELRQEALLSLKQVYKMFNQGAQRINVRSINQTMNISKKLVNSLKCNVEAKISIANLKLYDDYTYNHSLGVSILSIAIGLELGLKTQELYDLGLCALLHDIGKMAVPISIISKPAKLTEEEFNIVKQHPSNGALFFLKHHLANKSICEGILTHHEKYDGTGYPRGLSGEDIPLFGRIISVADVYDALTSVRPYRKPSTPTEAIEYIMGSSGIAFDLKIVKAFLNKVAPYPIGSCVKLSNGEVAIIVKQNDFNPIRPIIRLLKKPDVLMDLCFQRDVQNIVIEDICTITTEP</sequence>
<evidence type="ECO:0000313" key="3">
    <source>
        <dbReference type="Proteomes" id="UP000297714"/>
    </source>
</evidence>
<evidence type="ECO:0000259" key="1">
    <source>
        <dbReference type="PROSITE" id="PS51832"/>
    </source>
</evidence>
<name>A0A4Z0Y9E8_9FIRM</name>
<dbReference type="EMBL" id="SRMQ01000007">
    <property type="protein sequence ID" value="TGJ76185.1"/>
    <property type="molecule type" value="Genomic_DNA"/>
</dbReference>
<accession>A0A4Z0Y9E8</accession>
<feature type="domain" description="HD-GYP" evidence="1">
    <location>
        <begin position="140"/>
        <end position="337"/>
    </location>
</feature>
<dbReference type="PANTHER" id="PTHR43155">
    <property type="entry name" value="CYCLIC DI-GMP PHOSPHODIESTERASE PA4108-RELATED"/>
    <property type="match status" value="1"/>
</dbReference>
<dbReference type="PROSITE" id="PS51832">
    <property type="entry name" value="HD_GYP"/>
    <property type="match status" value="1"/>
</dbReference>
<keyword evidence="2" id="KW-0378">Hydrolase</keyword>
<dbReference type="AlphaFoldDB" id="A0A4Z0Y9E8"/>
<dbReference type="Gene3D" id="1.10.3210.10">
    <property type="entry name" value="Hypothetical protein af1432"/>
    <property type="match status" value="1"/>
</dbReference>
<organism evidence="2 3">
    <name type="scientific">Caproiciproducens galactitolivorans</name>
    <dbReference type="NCBI Taxonomy" id="642589"/>
    <lineage>
        <taxon>Bacteria</taxon>
        <taxon>Bacillati</taxon>
        <taxon>Bacillota</taxon>
        <taxon>Clostridia</taxon>
        <taxon>Eubacteriales</taxon>
        <taxon>Acutalibacteraceae</taxon>
        <taxon>Caproiciproducens</taxon>
    </lineage>
</organism>
<protein>
    <submittedName>
        <fullName evidence="2">Cyclic di-GMP phosphodiesterase response regulator RpfG</fullName>
        <ecNumber evidence="2">3.1.4.52</ecNumber>
    </submittedName>
</protein>
<dbReference type="CDD" id="cd00077">
    <property type="entry name" value="HDc"/>
    <property type="match status" value="1"/>
</dbReference>
<dbReference type="InterPro" id="IPR037522">
    <property type="entry name" value="HD_GYP_dom"/>
</dbReference>
<proteinExistence type="predicted"/>
<evidence type="ECO:0000313" key="2">
    <source>
        <dbReference type="EMBL" id="TGJ76185.1"/>
    </source>
</evidence>
<dbReference type="Pfam" id="PF13487">
    <property type="entry name" value="HD_5"/>
    <property type="match status" value="1"/>
</dbReference>